<reference evidence="5 6" key="1">
    <citation type="submission" date="2020-02" db="EMBL/GenBank/DDBJ databases">
        <authorList>
            <person name="Zheng R.K."/>
            <person name="Sun C.M."/>
        </authorList>
    </citation>
    <scope>NUCLEOTIDE SEQUENCE [LARGE SCALE GENOMIC DNA]</scope>
    <source>
        <strain evidence="6">rifampicinis</strain>
    </source>
</reference>
<dbReference type="GO" id="GO:0006396">
    <property type="term" value="P:RNA processing"/>
    <property type="evidence" value="ECO:0007669"/>
    <property type="project" value="InterPro"/>
</dbReference>
<dbReference type="GO" id="GO:0003723">
    <property type="term" value="F:RNA binding"/>
    <property type="evidence" value="ECO:0007669"/>
    <property type="project" value="InterPro"/>
</dbReference>
<dbReference type="Gene3D" id="3.30.1330.30">
    <property type="match status" value="1"/>
</dbReference>
<dbReference type="GO" id="GO:0032259">
    <property type="term" value="P:methylation"/>
    <property type="evidence" value="ECO:0007669"/>
    <property type="project" value="UniProtKB-KW"/>
</dbReference>
<dbReference type="Proteomes" id="UP000594468">
    <property type="component" value="Chromosome"/>
</dbReference>
<dbReference type="GO" id="GO:0005829">
    <property type="term" value="C:cytosol"/>
    <property type="evidence" value="ECO:0007669"/>
    <property type="project" value="TreeGrafter"/>
</dbReference>
<comment type="similarity">
    <text evidence="1">Belongs to the class IV-like SAM-binding methyltransferase superfamily. RNA methyltransferase TrmH family.</text>
</comment>
<dbReference type="EMBL" id="CP062983">
    <property type="protein sequence ID" value="QPC82956.1"/>
    <property type="molecule type" value="Genomic_DNA"/>
</dbReference>
<dbReference type="InterPro" id="IPR001537">
    <property type="entry name" value="SpoU_MeTrfase"/>
</dbReference>
<name>A0A7S8E9P0_9CHLR</name>
<gene>
    <name evidence="5" type="ORF">G4Y79_00860</name>
</gene>
<evidence type="ECO:0000256" key="1">
    <source>
        <dbReference type="ARBA" id="ARBA00007228"/>
    </source>
</evidence>
<evidence type="ECO:0000256" key="3">
    <source>
        <dbReference type="ARBA" id="ARBA00022679"/>
    </source>
</evidence>
<keyword evidence="6" id="KW-1185">Reference proteome</keyword>
<dbReference type="CDD" id="cd18103">
    <property type="entry name" value="SpoU-like_RlmB"/>
    <property type="match status" value="1"/>
</dbReference>
<dbReference type="Gene3D" id="3.40.1280.10">
    <property type="match status" value="1"/>
</dbReference>
<dbReference type="InterPro" id="IPR029026">
    <property type="entry name" value="tRNA_m1G_MTases_N"/>
</dbReference>
<evidence type="ECO:0000313" key="6">
    <source>
        <dbReference type="Proteomes" id="UP000594468"/>
    </source>
</evidence>
<dbReference type="Pfam" id="PF08032">
    <property type="entry name" value="SpoU_sub_bind"/>
    <property type="match status" value="1"/>
</dbReference>
<dbReference type="InterPro" id="IPR004441">
    <property type="entry name" value="rRNA_MeTrfase_TrmH"/>
</dbReference>
<dbReference type="Pfam" id="PF00588">
    <property type="entry name" value="SpoU_methylase"/>
    <property type="match status" value="1"/>
</dbReference>
<dbReference type="PANTHER" id="PTHR46429">
    <property type="entry name" value="23S RRNA (GUANOSINE-2'-O-)-METHYLTRANSFERASE RLMB"/>
    <property type="match status" value="1"/>
</dbReference>
<dbReference type="SUPFAM" id="SSF75217">
    <property type="entry name" value="alpha/beta knot"/>
    <property type="match status" value="1"/>
</dbReference>
<dbReference type="PANTHER" id="PTHR46429:SF1">
    <property type="entry name" value="23S RRNA (GUANOSINE-2'-O-)-METHYLTRANSFERASE RLMB"/>
    <property type="match status" value="1"/>
</dbReference>
<dbReference type="SUPFAM" id="SSF55315">
    <property type="entry name" value="L30e-like"/>
    <property type="match status" value="1"/>
</dbReference>
<dbReference type="InterPro" id="IPR029028">
    <property type="entry name" value="Alpha/beta_knot_MTases"/>
</dbReference>
<evidence type="ECO:0000256" key="2">
    <source>
        <dbReference type="ARBA" id="ARBA00022603"/>
    </source>
</evidence>
<feature type="domain" description="RNA 2-O ribose methyltransferase substrate binding" evidence="4">
    <location>
        <begin position="6"/>
        <end position="82"/>
    </location>
</feature>
<accession>A0A7S8E9P0</accession>
<organism evidence="5 6">
    <name type="scientific">Phototrophicus methaneseepsis</name>
    <dbReference type="NCBI Taxonomy" id="2710758"/>
    <lineage>
        <taxon>Bacteria</taxon>
        <taxon>Bacillati</taxon>
        <taxon>Chloroflexota</taxon>
        <taxon>Candidatus Thermofontia</taxon>
        <taxon>Phototrophicales</taxon>
        <taxon>Phototrophicaceae</taxon>
        <taxon>Phototrophicus</taxon>
    </lineage>
</organism>
<dbReference type="InterPro" id="IPR013123">
    <property type="entry name" value="SpoU_subst-bd"/>
</dbReference>
<protein>
    <submittedName>
        <fullName evidence="5">RNA methyltransferase</fullName>
    </submittedName>
</protein>
<evidence type="ECO:0000259" key="4">
    <source>
        <dbReference type="SMART" id="SM00967"/>
    </source>
</evidence>
<keyword evidence="3 5" id="KW-0808">Transferase</keyword>
<proteinExistence type="inferred from homology"/>
<dbReference type="InterPro" id="IPR029064">
    <property type="entry name" value="Ribosomal_eL30-like_sf"/>
</dbReference>
<keyword evidence="2 5" id="KW-0489">Methyltransferase</keyword>
<sequence length="245" mass="26493">MPSQEVLEGHISVRAAIEAHSRPIETLYIREGILNKSAHALLRLAQAEQIPFERVPDAMIEQVTNGNSHGGVAALVGERRTLPLAELAQDEAAPLIIMLDGQEDPFNFGQAVRSLYAAGVHGLVLRPREWASATSIVARSSAGASERIPIAYAETAEDAVQHFKARGMQAVALDADPKASTIYAYDWRQPTFALIGGEKRGLSRGIANAVDAVLQLPYGRDFRRSLGMSPTAAVVAFEAMRQRLS</sequence>
<evidence type="ECO:0000313" key="5">
    <source>
        <dbReference type="EMBL" id="QPC82956.1"/>
    </source>
</evidence>
<dbReference type="RefSeq" id="WP_195171025.1">
    <property type="nucleotide sequence ID" value="NZ_CP062983.1"/>
</dbReference>
<dbReference type="AlphaFoldDB" id="A0A7S8E9P0"/>
<dbReference type="GO" id="GO:0008173">
    <property type="term" value="F:RNA methyltransferase activity"/>
    <property type="evidence" value="ECO:0007669"/>
    <property type="project" value="InterPro"/>
</dbReference>
<dbReference type="KEGG" id="pmet:G4Y79_00860"/>
<dbReference type="SMART" id="SM00967">
    <property type="entry name" value="SpoU_sub_bind"/>
    <property type="match status" value="1"/>
</dbReference>